<keyword evidence="6 13" id="KW-0732">Signal</keyword>
<reference evidence="15" key="1">
    <citation type="submission" date="2020-01" db="EMBL/GenBank/DDBJ databases">
        <authorList>
            <person name="Mishra B."/>
        </authorList>
    </citation>
    <scope>NUCLEOTIDE SEQUENCE [LARGE SCALE GENOMIC DNA]</scope>
</reference>
<dbReference type="InterPro" id="IPR051848">
    <property type="entry name" value="PGIP"/>
</dbReference>
<feature type="signal peptide" evidence="13">
    <location>
        <begin position="1"/>
        <end position="26"/>
    </location>
</feature>
<sequence length="463" mass="50226">MNSFFFTTFIFATVISLGCLASTGSATCHPDDEAGLLAFKAGITRDPLGLLSDWQKGSICCSWMGVICITNDRVTELRLSGGETVLGKGTLYGTISPSLAKLQHLEAVSFTDLKLTGSFPQFLFRLPKLKLIRISGTLISGPIPVNIGALTNVGDISLDDNRFTGPIPSSISNLTRLTWLDLRGNRLPGTIPDVFKSMTKLGALILSRNGFSGELPPSFASLARSLVHLDLSQNNLSGTIPDYFSRFKALSKFDLSSNHYSGVVPMSFTNLKSLFHVNFSRNHLTGPFPALNFVGGIGYLDLSYNQFHLNTIPEWVTSSSIIYNLNLAKCGIKMRFEDWKPMKIGSFSTIDLSENEISGSPARFLNKADVLYEFKASGNKLRFDLGKLNFSSSLRILDLSRNLVFGKVPAVVAGLDSLNLSQNHLCGKLPVTKFPAAVFAGNDCLCGSPLSPCKPLAAMKVSI</sequence>
<dbReference type="Pfam" id="PF13855">
    <property type="entry name" value="LRR_8"/>
    <property type="match status" value="2"/>
</dbReference>
<dbReference type="PRINTS" id="PR00019">
    <property type="entry name" value="LEURICHRPT"/>
</dbReference>
<evidence type="ECO:0000256" key="12">
    <source>
        <dbReference type="ARBA" id="ARBA00038043"/>
    </source>
</evidence>
<dbReference type="Pfam" id="PF08263">
    <property type="entry name" value="LRRNT_2"/>
    <property type="match status" value="1"/>
</dbReference>
<comment type="caution">
    <text evidence="15">The sequence shown here is derived from an EMBL/GenBank/DDBJ whole genome shotgun (WGS) entry which is preliminary data.</text>
</comment>
<gene>
    <name evidence="15" type="ORF">MERR_LOCUS32548</name>
</gene>
<evidence type="ECO:0000256" key="10">
    <source>
        <dbReference type="ARBA" id="ARBA00023170"/>
    </source>
</evidence>
<keyword evidence="4" id="KW-0433">Leucine-rich repeat</keyword>
<keyword evidence="11" id="KW-0325">Glycoprotein</keyword>
<evidence type="ECO:0000256" key="2">
    <source>
        <dbReference type="ARBA" id="ARBA00004479"/>
    </source>
</evidence>
<comment type="similarity">
    <text evidence="3">Belongs to the RLP family.</text>
</comment>
<evidence type="ECO:0000256" key="7">
    <source>
        <dbReference type="ARBA" id="ARBA00022737"/>
    </source>
</evidence>
<dbReference type="Proteomes" id="UP000467841">
    <property type="component" value="Unassembled WGS sequence"/>
</dbReference>
<dbReference type="InterPro" id="IPR001611">
    <property type="entry name" value="Leu-rich_rpt"/>
</dbReference>
<evidence type="ECO:0000256" key="4">
    <source>
        <dbReference type="ARBA" id="ARBA00022614"/>
    </source>
</evidence>
<name>A0A6D2KBW6_9BRAS</name>
<dbReference type="OrthoDB" id="676979at2759"/>
<keyword evidence="9" id="KW-0472">Membrane</keyword>
<dbReference type="Gene3D" id="3.80.10.10">
    <property type="entry name" value="Ribonuclease Inhibitor"/>
    <property type="match status" value="3"/>
</dbReference>
<dbReference type="PANTHER" id="PTHR48059:SF19">
    <property type="entry name" value="RECEPTOR-LIKE PROTEIN KINASE 5"/>
    <property type="match status" value="1"/>
</dbReference>
<dbReference type="EMBL" id="CACVBM020001318">
    <property type="protein sequence ID" value="CAA7045313.1"/>
    <property type="molecule type" value="Genomic_DNA"/>
</dbReference>
<protein>
    <recommendedName>
        <fullName evidence="14">Leucine-rich repeat-containing N-terminal plant-type domain-containing protein</fullName>
    </recommendedName>
</protein>
<dbReference type="FunFam" id="3.80.10.10:FF:000041">
    <property type="entry name" value="LRR receptor-like serine/threonine-protein kinase ERECTA"/>
    <property type="match status" value="1"/>
</dbReference>
<keyword evidence="5" id="KW-0812">Transmembrane</keyword>
<dbReference type="InterPro" id="IPR013210">
    <property type="entry name" value="LRR_N_plant-typ"/>
</dbReference>
<evidence type="ECO:0000256" key="6">
    <source>
        <dbReference type="ARBA" id="ARBA00022729"/>
    </source>
</evidence>
<evidence type="ECO:0000256" key="5">
    <source>
        <dbReference type="ARBA" id="ARBA00022692"/>
    </source>
</evidence>
<keyword evidence="16" id="KW-1185">Reference proteome</keyword>
<dbReference type="InterPro" id="IPR032675">
    <property type="entry name" value="LRR_dom_sf"/>
</dbReference>
<accession>A0A6D2KBW6</accession>
<keyword evidence="8" id="KW-1133">Transmembrane helix</keyword>
<keyword evidence="7" id="KW-0677">Repeat</keyword>
<evidence type="ECO:0000259" key="14">
    <source>
        <dbReference type="Pfam" id="PF08263"/>
    </source>
</evidence>
<feature type="domain" description="Leucine-rich repeat-containing N-terminal plant-type" evidence="14">
    <location>
        <begin position="29"/>
        <end position="68"/>
    </location>
</feature>
<dbReference type="SUPFAM" id="SSF52058">
    <property type="entry name" value="L domain-like"/>
    <property type="match status" value="2"/>
</dbReference>
<dbReference type="GO" id="GO:0016020">
    <property type="term" value="C:membrane"/>
    <property type="evidence" value="ECO:0007669"/>
    <property type="project" value="UniProtKB-SubCell"/>
</dbReference>
<evidence type="ECO:0000313" key="15">
    <source>
        <dbReference type="EMBL" id="CAA7045313.1"/>
    </source>
</evidence>
<comment type="similarity">
    <text evidence="12">Belongs to the polygalacturonase-inhibiting protein family.</text>
</comment>
<dbReference type="AlphaFoldDB" id="A0A6D2KBW6"/>
<organism evidence="15 16">
    <name type="scientific">Microthlaspi erraticum</name>
    <dbReference type="NCBI Taxonomy" id="1685480"/>
    <lineage>
        <taxon>Eukaryota</taxon>
        <taxon>Viridiplantae</taxon>
        <taxon>Streptophyta</taxon>
        <taxon>Embryophyta</taxon>
        <taxon>Tracheophyta</taxon>
        <taxon>Spermatophyta</taxon>
        <taxon>Magnoliopsida</taxon>
        <taxon>eudicotyledons</taxon>
        <taxon>Gunneridae</taxon>
        <taxon>Pentapetalae</taxon>
        <taxon>rosids</taxon>
        <taxon>malvids</taxon>
        <taxon>Brassicales</taxon>
        <taxon>Brassicaceae</taxon>
        <taxon>Coluteocarpeae</taxon>
        <taxon>Microthlaspi</taxon>
    </lineage>
</organism>
<evidence type="ECO:0000256" key="9">
    <source>
        <dbReference type="ARBA" id="ARBA00023136"/>
    </source>
</evidence>
<evidence type="ECO:0000256" key="13">
    <source>
        <dbReference type="SAM" id="SignalP"/>
    </source>
</evidence>
<comment type="subcellular location">
    <subcellularLocation>
        <location evidence="1">Cell envelope</location>
    </subcellularLocation>
    <subcellularLocation>
        <location evidence="2">Membrane</location>
        <topology evidence="2">Single-pass type I membrane protein</topology>
    </subcellularLocation>
</comment>
<evidence type="ECO:0000256" key="3">
    <source>
        <dbReference type="ARBA" id="ARBA00009592"/>
    </source>
</evidence>
<evidence type="ECO:0000313" key="16">
    <source>
        <dbReference type="Proteomes" id="UP000467841"/>
    </source>
</evidence>
<evidence type="ECO:0000256" key="11">
    <source>
        <dbReference type="ARBA" id="ARBA00023180"/>
    </source>
</evidence>
<keyword evidence="10" id="KW-0675">Receptor</keyword>
<dbReference type="PANTHER" id="PTHR48059">
    <property type="entry name" value="POLYGALACTURONASE INHIBITOR 1"/>
    <property type="match status" value="1"/>
</dbReference>
<dbReference type="FunFam" id="3.80.10.10:FF:000400">
    <property type="entry name" value="Nuclear pore complex protein NUP107"/>
    <property type="match status" value="1"/>
</dbReference>
<proteinExistence type="inferred from homology"/>
<evidence type="ECO:0000256" key="1">
    <source>
        <dbReference type="ARBA" id="ARBA00004196"/>
    </source>
</evidence>
<feature type="chain" id="PRO_5025430575" description="Leucine-rich repeat-containing N-terminal plant-type domain-containing protein" evidence="13">
    <location>
        <begin position="27"/>
        <end position="463"/>
    </location>
</feature>
<evidence type="ECO:0000256" key="8">
    <source>
        <dbReference type="ARBA" id="ARBA00022989"/>
    </source>
</evidence>